<protein>
    <recommendedName>
        <fullName evidence="3">Lipoprotein</fullName>
    </recommendedName>
</protein>
<gene>
    <name evidence="1" type="ORF">MARIT_2058</name>
</gene>
<name>A0A2H1EAM2_9FLAO</name>
<evidence type="ECO:0008006" key="3">
    <source>
        <dbReference type="Google" id="ProtNLM"/>
    </source>
</evidence>
<dbReference type="AlphaFoldDB" id="A0A2H1EAM2"/>
<dbReference type="KEGG" id="tmar:MARIT_2058"/>
<dbReference type="Pfam" id="PF04170">
    <property type="entry name" value="NlpE"/>
    <property type="match status" value="1"/>
</dbReference>
<evidence type="ECO:0000313" key="1">
    <source>
        <dbReference type="EMBL" id="SFZ83422.1"/>
    </source>
</evidence>
<dbReference type="RefSeq" id="WP_100211418.1">
    <property type="nucleotide sequence ID" value="NZ_CP138495.1"/>
</dbReference>
<dbReference type="EMBL" id="LT634361">
    <property type="protein sequence ID" value="SFZ83422.1"/>
    <property type="molecule type" value="Genomic_DNA"/>
</dbReference>
<evidence type="ECO:0000313" key="2">
    <source>
        <dbReference type="Proteomes" id="UP000231564"/>
    </source>
</evidence>
<dbReference type="OrthoDB" id="5348860at2"/>
<accession>A0A2H1EAM2</accession>
<proteinExistence type="predicted"/>
<keyword evidence="2" id="KW-1185">Reference proteome</keyword>
<reference evidence="1 2" key="1">
    <citation type="submission" date="2016-11" db="EMBL/GenBank/DDBJ databases">
        <authorList>
            <person name="Jaros S."/>
            <person name="Januszkiewicz K."/>
            <person name="Wedrychowicz H."/>
        </authorList>
    </citation>
    <scope>NUCLEOTIDE SEQUENCE [LARGE SCALE GENOMIC DNA]</scope>
    <source>
        <strain evidence="1">NCIMB 2154T</strain>
    </source>
</reference>
<dbReference type="GeneID" id="47723544"/>
<dbReference type="Proteomes" id="UP000231564">
    <property type="component" value="Chromosome MARIT"/>
</dbReference>
<dbReference type="InterPro" id="IPR007298">
    <property type="entry name" value="Cu-R_lipoprotein_NlpE"/>
</dbReference>
<organism evidence="1 2">
    <name type="scientific">Tenacibaculum maritimum NCIMB 2154</name>
    <dbReference type="NCBI Taxonomy" id="1349785"/>
    <lineage>
        <taxon>Bacteria</taxon>
        <taxon>Pseudomonadati</taxon>
        <taxon>Bacteroidota</taxon>
        <taxon>Flavobacteriia</taxon>
        <taxon>Flavobacteriales</taxon>
        <taxon>Flavobacteriaceae</taxon>
        <taxon>Tenacibaculum</taxon>
    </lineage>
</organism>
<dbReference type="Gene3D" id="2.40.128.640">
    <property type="match status" value="1"/>
</dbReference>
<sequence>MHHFFYILIISLFFSSCKTNKQKEMVAPHSTEYALDYEGLYKGTFPCADCSGIQVSLLLTKNNTFRYETTYLGKGHYIEKGNYSVKEKILTLKEGNRSIYFLIGKNRLSFLGEDLKAATGQFASYYELKKQQEFNFIGAYETFNESKGGYTNTLSIQPKGKNFDVQFSASKVNGFKNCNFKGIAHKKNDTLWVNIAHKSDNEAIQMYIAPSHDNLGVEVFTSDFEKRFTMMFYCRGGSSIAGNYMKNTITNNSIGVFNNQTTISKVLHQLPLAQIQKKEGYGEFKDAIYDDYEISRHYGEPLFTITPKDTGNVHQKINRVLVLSPFFKTEKGITKHATYGAIKKAYTIDKMEPTKTHIVLIVDEINASFSILKSELNKGWWDDTTNTIDSSKIPLDAKIDDFVLWWNK</sequence>